<organism evidence="9 10">
    <name type="scientific">Pseudoloma neurophilia</name>
    <dbReference type="NCBI Taxonomy" id="146866"/>
    <lineage>
        <taxon>Eukaryota</taxon>
        <taxon>Fungi</taxon>
        <taxon>Fungi incertae sedis</taxon>
        <taxon>Microsporidia</taxon>
        <taxon>Pseudoloma</taxon>
    </lineage>
</organism>
<keyword evidence="2 6" id="KW-0378">Hydrolase</keyword>
<dbReference type="InterPro" id="IPR011545">
    <property type="entry name" value="DEAD/DEAH_box_helicase_dom"/>
</dbReference>
<evidence type="ECO:0000256" key="3">
    <source>
        <dbReference type="ARBA" id="ARBA00022806"/>
    </source>
</evidence>
<dbReference type="Pfam" id="PF00270">
    <property type="entry name" value="DEAD"/>
    <property type="match status" value="1"/>
</dbReference>
<dbReference type="GO" id="GO:0003723">
    <property type="term" value="F:RNA binding"/>
    <property type="evidence" value="ECO:0007669"/>
    <property type="project" value="UniProtKB-UniRule"/>
</dbReference>
<dbReference type="SMART" id="SM00490">
    <property type="entry name" value="HELICc"/>
    <property type="match status" value="1"/>
</dbReference>
<keyword evidence="1 6" id="KW-0547">Nucleotide-binding</keyword>
<comment type="similarity">
    <text evidence="6">Belongs to the DEAD box helicase family.</text>
</comment>
<dbReference type="InterPro" id="IPR014001">
    <property type="entry name" value="Helicase_ATP-bd"/>
</dbReference>
<sequence>MDLLSKEVSEILRDNKIQKLTKIQEISLPLTLNNKNTIIVSKTGSGKTFTFLLPIISKLMKKGTEFKKFALIVAPTKDLASQIYDNLQMFNKLGLRSVLCIDSDSKLSDEHIIVGTPGSIRSLLKDLKTIKFLVFDEVDKLLSKNYEREVVKILDYFGISYQNKENAHTIKKLQVILSTATFNKDHIMDYLDISDFKIAQIDLENDKITQYYAFVPLCEKYLHFYQIVSSLPKCIIFVSRIFNTYLISNFLKELELEVCFVNGLLFQEEKNQVIRDFKEGRFNILICTDILARGIDIPEVENIVNFDMPKNGKEYVHRIGRTARKNLSGNSITMVTQYDIETIQRIEHFTKVKMQKYNLPEKLSEKEKVEQAYEKALKQSKIDMKNDEAKRKNQKNK</sequence>
<dbReference type="EC" id="3.6.4.13" evidence="6"/>
<dbReference type="InterPro" id="IPR001650">
    <property type="entry name" value="Helicase_C-like"/>
</dbReference>
<gene>
    <name evidence="9" type="ORF">M153_16400010179</name>
</gene>
<dbReference type="EMBL" id="LGUB01000040">
    <property type="protein sequence ID" value="KRH94698.1"/>
    <property type="molecule type" value="Genomic_DNA"/>
</dbReference>
<dbReference type="Pfam" id="PF00271">
    <property type="entry name" value="Helicase_C"/>
    <property type="match status" value="1"/>
</dbReference>
<evidence type="ECO:0000256" key="6">
    <source>
        <dbReference type="RuleBase" id="RU365068"/>
    </source>
</evidence>
<comment type="catalytic activity">
    <reaction evidence="6">
        <text>ATP + H2O = ADP + phosphate + H(+)</text>
        <dbReference type="Rhea" id="RHEA:13065"/>
        <dbReference type="ChEBI" id="CHEBI:15377"/>
        <dbReference type="ChEBI" id="CHEBI:15378"/>
        <dbReference type="ChEBI" id="CHEBI:30616"/>
        <dbReference type="ChEBI" id="CHEBI:43474"/>
        <dbReference type="ChEBI" id="CHEBI:456216"/>
        <dbReference type="EC" id="3.6.4.13"/>
    </reaction>
</comment>
<evidence type="ECO:0000256" key="2">
    <source>
        <dbReference type="ARBA" id="ARBA00022801"/>
    </source>
</evidence>
<evidence type="ECO:0000259" key="7">
    <source>
        <dbReference type="PROSITE" id="PS51192"/>
    </source>
</evidence>
<dbReference type="GO" id="GO:0003724">
    <property type="term" value="F:RNA helicase activity"/>
    <property type="evidence" value="ECO:0007669"/>
    <property type="project" value="UniProtKB-EC"/>
</dbReference>
<name>A0A0R0LZT9_9MICR</name>
<dbReference type="PANTHER" id="PTHR24031">
    <property type="entry name" value="RNA HELICASE"/>
    <property type="match status" value="1"/>
</dbReference>
<feature type="domain" description="Helicase ATP-binding" evidence="7">
    <location>
        <begin position="28"/>
        <end position="200"/>
    </location>
</feature>
<evidence type="ECO:0000256" key="1">
    <source>
        <dbReference type="ARBA" id="ARBA00022741"/>
    </source>
</evidence>
<dbReference type="SUPFAM" id="SSF52540">
    <property type="entry name" value="P-loop containing nucleoside triphosphate hydrolases"/>
    <property type="match status" value="1"/>
</dbReference>
<dbReference type="CDD" id="cd18787">
    <property type="entry name" value="SF2_C_DEAD"/>
    <property type="match status" value="1"/>
</dbReference>
<keyword evidence="4 6" id="KW-0067">ATP-binding</keyword>
<dbReference type="VEuPathDB" id="MicrosporidiaDB:M153_16400010179"/>
<dbReference type="InterPro" id="IPR027417">
    <property type="entry name" value="P-loop_NTPase"/>
</dbReference>
<dbReference type="Gene3D" id="3.40.50.300">
    <property type="entry name" value="P-loop containing nucleotide triphosphate hydrolases"/>
    <property type="match status" value="2"/>
</dbReference>
<protein>
    <recommendedName>
        <fullName evidence="6">ATP-dependent RNA helicase</fullName>
        <ecNumber evidence="6">3.6.4.13</ecNumber>
    </recommendedName>
</protein>
<evidence type="ECO:0000313" key="10">
    <source>
        <dbReference type="Proteomes" id="UP000051530"/>
    </source>
</evidence>
<keyword evidence="5 6" id="KW-0694">RNA-binding</keyword>
<dbReference type="CDD" id="cd00268">
    <property type="entry name" value="DEADc"/>
    <property type="match status" value="1"/>
</dbReference>
<dbReference type="GO" id="GO:0005524">
    <property type="term" value="F:ATP binding"/>
    <property type="evidence" value="ECO:0007669"/>
    <property type="project" value="UniProtKB-UniRule"/>
</dbReference>
<evidence type="ECO:0000259" key="8">
    <source>
        <dbReference type="PROSITE" id="PS51194"/>
    </source>
</evidence>
<dbReference type="PROSITE" id="PS51192">
    <property type="entry name" value="HELICASE_ATP_BIND_1"/>
    <property type="match status" value="1"/>
</dbReference>
<comment type="function">
    <text evidence="6">RNA helicase.</text>
</comment>
<comment type="caution">
    <text evidence="9">The sequence shown here is derived from an EMBL/GenBank/DDBJ whole genome shotgun (WGS) entry which is preliminary data.</text>
</comment>
<dbReference type="PROSITE" id="PS51194">
    <property type="entry name" value="HELICASE_CTER"/>
    <property type="match status" value="1"/>
</dbReference>
<dbReference type="SMART" id="SM00487">
    <property type="entry name" value="DEXDc"/>
    <property type="match status" value="1"/>
</dbReference>
<dbReference type="InterPro" id="IPR044742">
    <property type="entry name" value="DEAD/DEAH_RhlB"/>
</dbReference>
<dbReference type="AlphaFoldDB" id="A0A0R0LZT9"/>
<feature type="domain" description="Helicase C-terminal" evidence="8">
    <location>
        <begin position="223"/>
        <end position="367"/>
    </location>
</feature>
<evidence type="ECO:0000256" key="5">
    <source>
        <dbReference type="ARBA" id="ARBA00022884"/>
    </source>
</evidence>
<evidence type="ECO:0000313" key="9">
    <source>
        <dbReference type="EMBL" id="KRH94698.1"/>
    </source>
</evidence>
<dbReference type="OrthoDB" id="10261904at2759"/>
<proteinExistence type="inferred from homology"/>
<reference evidence="9 10" key="1">
    <citation type="submission" date="2015-07" db="EMBL/GenBank/DDBJ databases">
        <title>The genome of Pseudoloma neurophilia, a relevant intracellular parasite of the zebrafish.</title>
        <authorList>
            <person name="Ndikumana S."/>
            <person name="Pelin A."/>
            <person name="Sanders J."/>
            <person name="Corradi N."/>
        </authorList>
    </citation>
    <scope>NUCLEOTIDE SEQUENCE [LARGE SCALE GENOMIC DNA]</scope>
    <source>
        <strain evidence="9 10">MK1</strain>
    </source>
</reference>
<keyword evidence="3 6" id="KW-0347">Helicase</keyword>
<keyword evidence="10" id="KW-1185">Reference proteome</keyword>
<accession>A0A0R0LZT9</accession>
<comment type="domain">
    <text evidence="6">The Q motif is unique to and characteristic of the DEAD box family of RNA helicases and controls ATP binding and hydrolysis.</text>
</comment>
<dbReference type="Proteomes" id="UP000051530">
    <property type="component" value="Unassembled WGS sequence"/>
</dbReference>
<dbReference type="GO" id="GO:0016787">
    <property type="term" value="F:hydrolase activity"/>
    <property type="evidence" value="ECO:0007669"/>
    <property type="project" value="UniProtKB-KW"/>
</dbReference>
<evidence type="ECO:0000256" key="4">
    <source>
        <dbReference type="ARBA" id="ARBA00022840"/>
    </source>
</evidence>